<dbReference type="SMART" id="SM00421">
    <property type="entry name" value="HTH_LUXR"/>
    <property type="match status" value="1"/>
</dbReference>
<gene>
    <name evidence="2" type="ORF">Pth03_21490</name>
</gene>
<dbReference type="PRINTS" id="PR00038">
    <property type="entry name" value="HTHLUXR"/>
</dbReference>
<accession>A0A8J3VBA5</accession>
<dbReference type="Proteomes" id="UP000605992">
    <property type="component" value="Unassembled WGS sequence"/>
</dbReference>
<dbReference type="Gene3D" id="3.40.50.300">
    <property type="entry name" value="P-loop containing nucleotide triphosphate hydrolases"/>
    <property type="match status" value="1"/>
</dbReference>
<dbReference type="GO" id="GO:0016887">
    <property type="term" value="F:ATP hydrolysis activity"/>
    <property type="evidence" value="ECO:0007669"/>
    <property type="project" value="InterPro"/>
</dbReference>
<dbReference type="InterPro" id="IPR049945">
    <property type="entry name" value="AAA_22"/>
</dbReference>
<dbReference type="SUPFAM" id="SSF46894">
    <property type="entry name" value="C-terminal effector domain of the bipartite response regulators"/>
    <property type="match status" value="1"/>
</dbReference>
<dbReference type="PANTHER" id="PTHR47691:SF3">
    <property type="entry name" value="HTH-TYPE TRANSCRIPTIONAL REGULATOR RV0890C-RELATED"/>
    <property type="match status" value="1"/>
</dbReference>
<reference evidence="2" key="1">
    <citation type="submission" date="2021-01" db="EMBL/GenBank/DDBJ databases">
        <title>Whole genome shotgun sequence of Planotetraspora thailandica NBRC 104271.</title>
        <authorList>
            <person name="Komaki H."/>
            <person name="Tamura T."/>
        </authorList>
    </citation>
    <scope>NUCLEOTIDE SEQUENCE</scope>
    <source>
        <strain evidence="2">NBRC 104271</strain>
    </source>
</reference>
<dbReference type="GO" id="GO:0003677">
    <property type="term" value="F:DNA binding"/>
    <property type="evidence" value="ECO:0007669"/>
    <property type="project" value="InterPro"/>
</dbReference>
<dbReference type="PRINTS" id="PR00364">
    <property type="entry name" value="DISEASERSIST"/>
</dbReference>
<name>A0A8J3VBA5_9ACTN</name>
<dbReference type="RefSeq" id="WP_203943982.1">
    <property type="nucleotide sequence ID" value="NZ_BOOR01000010.1"/>
</dbReference>
<keyword evidence="3" id="KW-1185">Reference proteome</keyword>
<dbReference type="Pfam" id="PF25872">
    <property type="entry name" value="HTH_77"/>
    <property type="match status" value="1"/>
</dbReference>
<dbReference type="PANTHER" id="PTHR47691">
    <property type="entry name" value="REGULATOR-RELATED"/>
    <property type="match status" value="1"/>
</dbReference>
<organism evidence="2 3">
    <name type="scientific">Planotetraspora thailandica</name>
    <dbReference type="NCBI Taxonomy" id="487172"/>
    <lineage>
        <taxon>Bacteria</taxon>
        <taxon>Bacillati</taxon>
        <taxon>Actinomycetota</taxon>
        <taxon>Actinomycetes</taxon>
        <taxon>Streptosporangiales</taxon>
        <taxon>Streptosporangiaceae</taxon>
        <taxon>Planotetraspora</taxon>
    </lineage>
</organism>
<dbReference type="Gene3D" id="1.10.10.10">
    <property type="entry name" value="Winged helix-like DNA-binding domain superfamily/Winged helix DNA-binding domain"/>
    <property type="match status" value="1"/>
</dbReference>
<dbReference type="InterPro" id="IPR000792">
    <property type="entry name" value="Tscrpt_reg_LuxR_C"/>
</dbReference>
<dbReference type="Pfam" id="PF13401">
    <property type="entry name" value="AAA_22"/>
    <property type="match status" value="1"/>
</dbReference>
<dbReference type="PROSITE" id="PS50043">
    <property type="entry name" value="HTH_LUXR_2"/>
    <property type="match status" value="1"/>
</dbReference>
<proteinExistence type="predicted"/>
<dbReference type="CDD" id="cd06170">
    <property type="entry name" value="LuxR_C_like"/>
    <property type="match status" value="1"/>
</dbReference>
<dbReference type="EMBL" id="BOOR01000010">
    <property type="protein sequence ID" value="GII53760.1"/>
    <property type="molecule type" value="Genomic_DNA"/>
</dbReference>
<dbReference type="SUPFAM" id="SSF48452">
    <property type="entry name" value="TPR-like"/>
    <property type="match status" value="1"/>
</dbReference>
<dbReference type="InterPro" id="IPR011990">
    <property type="entry name" value="TPR-like_helical_dom_sf"/>
</dbReference>
<feature type="domain" description="HTH luxR-type" evidence="1">
    <location>
        <begin position="720"/>
        <end position="785"/>
    </location>
</feature>
<dbReference type="SUPFAM" id="SSF52540">
    <property type="entry name" value="P-loop containing nucleoside triphosphate hydrolases"/>
    <property type="match status" value="1"/>
</dbReference>
<dbReference type="Pfam" id="PF00196">
    <property type="entry name" value="GerE"/>
    <property type="match status" value="1"/>
</dbReference>
<dbReference type="Gene3D" id="1.25.40.10">
    <property type="entry name" value="Tetratricopeptide repeat domain"/>
    <property type="match status" value="1"/>
</dbReference>
<dbReference type="InterPro" id="IPR058852">
    <property type="entry name" value="HTH_77"/>
</dbReference>
<dbReference type="InterPro" id="IPR036388">
    <property type="entry name" value="WH-like_DNA-bd_sf"/>
</dbReference>
<evidence type="ECO:0000313" key="2">
    <source>
        <dbReference type="EMBL" id="GII53760.1"/>
    </source>
</evidence>
<sequence>MTAVLSGASTRRPSGLPAEVTSFVGRRHEAAEAKRLLSSARVVTLTGVGGVGKTRLALRVAADARRQFPDGIWLVELAPLDNPELLAQAVVESLEICDLTHVPALDLLVDHLADRQALIVLDNCEHLLRECAELADALVHALPQLTILATSRQALGIVSEQVLNVAPLPVRDLSAGSAISLMSGEPPVESDAIRLFAERAAAVVQGFEVTAANQEAVEAVCRRLDGLPLAIELAAVRLRALSVEQVLDRLDDRFRLLTSGSRAAFPRQRTLRALMDWSYELCTGQERLLWQRVSVFTGGLDLEAAEEVCSGDGIAATDVLDLVTGLVDKSILVREEQRGAVRYRLLETIRQYGKERLAASSQERAMRRRHGEYYRSVAADARAELFGPTQVTWFARLSDEQANLRTALEFFFSEPCEYAKGLAMTTDLLYHWIKGYYLGEGRRWLEEGLALEPAACEGEQGETRARALCAAAWVTIVQTDSAAAAALLEEAGRLAEELGSEETLAYVILYQGMVAVCRGDADTAIKLHQEAAERQRCSGDPAGLALALIQLSLAYSLVGEALPAVTFAEQAMAVCDAHKEGWHRAYAMTALGIGLWRQGESRRATALEKDALRFDDALGDAPGLGMCLEVLAWIAVQEKRHDRAARILGIADGVWRVVGVPLSGFGQFTIFHDECVSRAQEALGEQGYRSAAREGAGLPYGEAITYALQEESSSAKPVERTGRLAPLTRRETEIAGLVAQGLSNKEIAGTLIISQRTAEGHIEHILNKLGFNSRAQIAAWLSERQGSTPAARTT</sequence>
<evidence type="ECO:0000259" key="1">
    <source>
        <dbReference type="PROSITE" id="PS50043"/>
    </source>
</evidence>
<dbReference type="GO" id="GO:0006355">
    <property type="term" value="P:regulation of DNA-templated transcription"/>
    <property type="evidence" value="ECO:0007669"/>
    <property type="project" value="InterPro"/>
</dbReference>
<comment type="caution">
    <text evidence="2">The sequence shown here is derived from an EMBL/GenBank/DDBJ whole genome shotgun (WGS) entry which is preliminary data.</text>
</comment>
<dbReference type="InterPro" id="IPR027417">
    <property type="entry name" value="P-loop_NTPase"/>
</dbReference>
<dbReference type="AlphaFoldDB" id="A0A8J3VBA5"/>
<evidence type="ECO:0000313" key="3">
    <source>
        <dbReference type="Proteomes" id="UP000605992"/>
    </source>
</evidence>
<dbReference type="InterPro" id="IPR016032">
    <property type="entry name" value="Sig_transdc_resp-reg_C-effctor"/>
</dbReference>
<protein>
    <submittedName>
        <fullName evidence="2">LuxR family transcriptional regulator</fullName>
    </submittedName>
</protein>